<reference evidence="1" key="1">
    <citation type="submission" date="2018-07" db="EMBL/GenBank/DDBJ databases">
        <authorList>
            <person name="Quirk P.G."/>
            <person name="Krulwich T.A."/>
        </authorList>
    </citation>
    <scope>NUCLEOTIDE SEQUENCE</scope>
</reference>
<dbReference type="AlphaFoldDB" id="A0A336MXE4"/>
<sequence>MTSKSSQLNLVLFAMFKVDLPYLLVASSPQLIFPIHPSDFLYAANKVALFVDEELDAIFLGALQLQVEVRIREEKLMFLMKEFDVIRSKNELSSPKFLRNRSNVFVCVLILEISIHKQTKTK</sequence>
<dbReference type="VEuPathDB" id="VectorBase:CSON009076"/>
<protein>
    <submittedName>
        <fullName evidence="1">CSON009076 protein</fullName>
    </submittedName>
</protein>
<name>A0A336MXE4_CULSO</name>
<accession>A0A336MXE4</accession>
<gene>
    <name evidence="1" type="primary">CSON009076</name>
</gene>
<evidence type="ECO:0000313" key="1">
    <source>
        <dbReference type="EMBL" id="SSX35082.1"/>
    </source>
</evidence>
<proteinExistence type="predicted"/>
<dbReference type="EMBL" id="UFQT01003527">
    <property type="protein sequence ID" value="SSX35082.1"/>
    <property type="molecule type" value="Genomic_DNA"/>
</dbReference>
<organism evidence="1">
    <name type="scientific">Culicoides sonorensis</name>
    <name type="common">Biting midge</name>
    <dbReference type="NCBI Taxonomy" id="179676"/>
    <lineage>
        <taxon>Eukaryota</taxon>
        <taxon>Metazoa</taxon>
        <taxon>Ecdysozoa</taxon>
        <taxon>Arthropoda</taxon>
        <taxon>Hexapoda</taxon>
        <taxon>Insecta</taxon>
        <taxon>Pterygota</taxon>
        <taxon>Neoptera</taxon>
        <taxon>Endopterygota</taxon>
        <taxon>Diptera</taxon>
        <taxon>Nematocera</taxon>
        <taxon>Chironomoidea</taxon>
        <taxon>Ceratopogonidae</taxon>
        <taxon>Ceratopogoninae</taxon>
        <taxon>Culicoides</taxon>
        <taxon>Monoculicoides</taxon>
    </lineage>
</organism>